<dbReference type="InterPro" id="IPR016187">
    <property type="entry name" value="CTDL_fold"/>
</dbReference>
<dbReference type="Pfam" id="PF00059">
    <property type="entry name" value="Lectin_C"/>
    <property type="match status" value="1"/>
</dbReference>
<dbReference type="SUPFAM" id="SSF56436">
    <property type="entry name" value="C-type lectin-like"/>
    <property type="match status" value="1"/>
</dbReference>
<proteinExistence type="predicted"/>
<reference evidence="2" key="1">
    <citation type="submission" date="2025-08" db="UniProtKB">
        <authorList>
            <consortium name="Ensembl"/>
        </authorList>
    </citation>
    <scope>IDENTIFICATION</scope>
</reference>
<reference evidence="2" key="2">
    <citation type="submission" date="2025-09" db="UniProtKB">
        <authorList>
            <consortium name="Ensembl"/>
        </authorList>
    </citation>
    <scope>IDENTIFICATION</scope>
</reference>
<dbReference type="AlphaFoldDB" id="A0A8C1RJY4"/>
<dbReference type="SMART" id="SM00034">
    <property type="entry name" value="CLECT"/>
    <property type="match status" value="1"/>
</dbReference>
<evidence type="ECO:0000259" key="1">
    <source>
        <dbReference type="PROSITE" id="PS50041"/>
    </source>
</evidence>
<accession>A0A8C1RJY4</accession>
<dbReference type="Proteomes" id="UP000694427">
    <property type="component" value="Unplaced"/>
</dbReference>
<dbReference type="PROSITE" id="PS50041">
    <property type="entry name" value="C_TYPE_LECTIN_2"/>
    <property type="match status" value="1"/>
</dbReference>
<name>A0A8C1RJY4_CYPCA</name>
<dbReference type="CDD" id="cd03602">
    <property type="entry name" value="CLECT_1"/>
    <property type="match status" value="1"/>
</dbReference>
<dbReference type="Gene3D" id="3.10.100.10">
    <property type="entry name" value="Mannose-Binding Protein A, subunit A"/>
    <property type="match status" value="1"/>
</dbReference>
<feature type="domain" description="C-type lectin" evidence="1">
    <location>
        <begin position="56"/>
        <end position="164"/>
    </location>
</feature>
<dbReference type="InterPro" id="IPR001304">
    <property type="entry name" value="C-type_lectin-like"/>
</dbReference>
<organism evidence="2 3">
    <name type="scientific">Cyprinus carpio</name>
    <name type="common">Common carp</name>
    <dbReference type="NCBI Taxonomy" id="7962"/>
    <lineage>
        <taxon>Eukaryota</taxon>
        <taxon>Metazoa</taxon>
        <taxon>Chordata</taxon>
        <taxon>Craniata</taxon>
        <taxon>Vertebrata</taxon>
        <taxon>Euteleostomi</taxon>
        <taxon>Actinopterygii</taxon>
        <taxon>Neopterygii</taxon>
        <taxon>Teleostei</taxon>
        <taxon>Ostariophysi</taxon>
        <taxon>Cypriniformes</taxon>
        <taxon>Cyprinidae</taxon>
        <taxon>Cyprininae</taxon>
        <taxon>Cyprinus</taxon>
    </lineage>
</organism>
<dbReference type="PANTHER" id="PTHR45784:SF3">
    <property type="entry name" value="C-TYPE LECTIN DOMAIN FAMILY 4 MEMBER K-LIKE-RELATED"/>
    <property type="match status" value="1"/>
</dbReference>
<dbReference type="InterPro" id="IPR016186">
    <property type="entry name" value="C-type_lectin-like/link_sf"/>
</dbReference>
<dbReference type="Ensembl" id="ENSCCRT00010129339.1">
    <property type="protein sequence ID" value="ENSCCRP00010116380.1"/>
    <property type="gene ID" value="ENSCCRG00010051045.1"/>
</dbReference>
<dbReference type="PANTHER" id="PTHR45784">
    <property type="entry name" value="C-TYPE LECTIN DOMAIN FAMILY 20 MEMBER A-RELATED"/>
    <property type="match status" value="1"/>
</dbReference>
<evidence type="ECO:0000313" key="2">
    <source>
        <dbReference type="Ensembl" id="ENSCCRP00010116380.1"/>
    </source>
</evidence>
<evidence type="ECO:0000313" key="3">
    <source>
        <dbReference type="Proteomes" id="UP000694427"/>
    </source>
</evidence>
<keyword evidence="3" id="KW-1185">Reference proteome</keyword>
<protein>
    <recommendedName>
        <fullName evidence="1">C-type lectin domain-containing protein</fullName>
    </recommendedName>
</protein>
<sequence length="202" mass="23145">MLSSPIGVLSTQLGSCCHLPGEALKPLIRMCVPAHCYILFLSTGFCSFTESTLCDYVLIQEQKTWDEAQAYCRRTHIDLATVQSTEDLASLREAVYKMAEMTWIGLYNDINSWRWSYQDEKITFQNWYIGEPNNFDGHEECAVMQENGTWNDCGCTQLFPFFCYRGKKSTFLYIKATNASLFVLSHSVFLLLLCTENKVILC</sequence>